<comment type="similarity">
    <text evidence="1 2">Belongs to the UPF0301 (AlgH) family.</text>
</comment>
<dbReference type="GO" id="GO:0005829">
    <property type="term" value="C:cytosol"/>
    <property type="evidence" value="ECO:0007669"/>
    <property type="project" value="TreeGrafter"/>
</dbReference>
<dbReference type="PANTHER" id="PTHR30327">
    <property type="entry name" value="UNCHARACTERIZED PROTEIN YQGE"/>
    <property type="match status" value="1"/>
</dbReference>
<dbReference type="AlphaFoldDB" id="A0A4R2IDN8"/>
<evidence type="ECO:0000313" key="4">
    <source>
        <dbReference type="Proteomes" id="UP000294862"/>
    </source>
</evidence>
<protein>
    <recommendedName>
        <fullName evidence="2">UPF0301 protein EV148_101139</fullName>
    </recommendedName>
</protein>
<keyword evidence="4" id="KW-1185">Reference proteome</keyword>
<comment type="caution">
    <text evidence="3">The sequence shown here is derived from an EMBL/GenBank/DDBJ whole genome shotgun (WGS) entry which is preliminary data.</text>
</comment>
<dbReference type="Gene3D" id="3.40.1740.10">
    <property type="entry name" value="VC0467-like"/>
    <property type="match status" value="1"/>
</dbReference>
<accession>A0A4R2IDN8</accession>
<evidence type="ECO:0000256" key="1">
    <source>
        <dbReference type="ARBA" id="ARBA00009600"/>
    </source>
</evidence>
<dbReference type="InterPro" id="IPR003774">
    <property type="entry name" value="AlgH-like"/>
</dbReference>
<gene>
    <name evidence="3" type="ORF">EV148_101139</name>
</gene>
<dbReference type="NCBIfam" id="NF001266">
    <property type="entry name" value="PRK00228.1-1"/>
    <property type="match status" value="1"/>
</dbReference>
<sequence>MRRGFPFSASLGPPAALAYNRAMADTTPLTNQLLIAMPTLRDPNFARGVAFLCQHGEDGAMGLMINRLSEYRLGDVLAQMNMHSELADVVDAPVLIGGPVQPERGFVLHSPGGEWESSFRISEQIAVTTSRDILVAMAAGKGPRHAVVTLGYSGWSPGQLEQELYENHWLTAPATEHVLFETPLEERWEAAAGLVGVNLFQLASYAGHA</sequence>
<name>A0A4R2IDN8_9GAMM</name>
<dbReference type="Proteomes" id="UP000294862">
    <property type="component" value="Unassembled WGS sequence"/>
</dbReference>
<reference evidence="3 4" key="1">
    <citation type="journal article" date="2015" name="Stand. Genomic Sci.">
        <title>Genomic Encyclopedia of Bacterial and Archaeal Type Strains, Phase III: the genomes of soil and plant-associated and newly described type strains.</title>
        <authorList>
            <person name="Whitman W.B."/>
            <person name="Woyke T."/>
            <person name="Klenk H.P."/>
            <person name="Zhou Y."/>
            <person name="Lilburn T.G."/>
            <person name="Beck B.J."/>
            <person name="De Vos P."/>
            <person name="Vandamme P."/>
            <person name="Eisen J.A."/>
            <person name="Garrity G."/>
            <person name="Hugenholtz P."/>
            <person name="Kyrpides N.C."/>
        </authorList>
    </citation>
    <scope>NUCLEOTIDE SEQUENCE [LARGE SCALE GENOMIC DNA]</scope>
    <source>
        <strain evidence="3 4">A3</strain>
    </source>
</reference>
<dbReference type="SUPFAM" id="SSF143456">
    <property type="entry name" value="VC0467-like"/>
    <property type="match status" value="1"/>
</dbReference>
<organism evidence="3 4">
    <name type="scientific">Dokdonella fugitiva</name>
    <dbReference type="NCBI Taxonomy" id="328517"/>
    <lineage>
        <taxon>Bacteria</taxon>
        <taxon>Pseudomonadati</taxon>
        <taxon>Pseudomonadota</taxon>
        <taxon>Gammaproteobacteria</taxon>
        <taxon>Lysobacterales</taxon>
        <taxon>Rhodanobacteraceae</taxon>
        <taxon>Dokdonella</taxon>
    </lineage>
</organism>
<dbReference type="Pfam" id="PF02622">
    <property type="entry name" value="DUF179"/>
    <property type="match status" value="1"/>
</dbReference>
<dbReference type="HAMAP" id="MF_00758">
    <property type="entry name" value="UPF0301"/>
    <property type="match status" value="1"/>
</dbReference>
<evidence type="ECO:0000313" key="3">
    <source>
        <dbReference type="EMBL" id="TCO42733.1"/>
    </source>
</evidence>
<dbReference type="EMBL" id="SLWQ01000001">
    <property type="protein sequence ID" value="TCO42733.1"/>
    <property type="molecule type" value="Genomic_DNA"/>
</dbReference>
<dbReference type="PANTHER" id="PTHR30327:SF1">
    <property type="entry name" value="UPF0301 PROTEIN YQGE"/>
    <property type="match status" value="1"/>
</dbReference>
<proteinExistence type="inferred from homology"/>
<evidence type="ECO:0000256" key="2">
    <source>
        <dbReference type="HAMAP-Rule" id="MF_00758"/>
    </source>
</evidence>